<evidence type="ECO:0000313" key="12">
    <source>
        <dbReference type="EMBL" id="GAA5158989.1"/>
    </source>
</evidence>
<evidence type="ECO:0000256" key="9">
    <source>
        <dbReference type="ARBA" id="ARBA00023098"/>
    </source>
</evidence>
<comment type="function">
    <text evidence="1 11">Condensation of UDP-2,3-diacylglucosamine and 2,3-diacylglucosamine-1-phosphate to form lipid A disaccharide, a precursor of lipid A, a phosphorylated glycolipid that anchors the lipopolysaccharide to the outer membrane of the cell.</text>
</comment>
<accession>A0ABP9QAB6</accession>
<organism evidence="12 13">
    <name type="scientific">Viridibacterium curvum</name>
    <dbReference type="NCBI Taxonomy" id="1101404"/>
    <lineage>
        <taxon>Bacteria</taxon>
        <taxon>Pseudomonadati</taxon>
        <taxon>Pseudomonadota</taxon>
        <taxon>Betaproteobacteria</taxon>
        <taxon>Rhodocyclales</taxon>
        <taxon>Rhodocyclaceae</taxon>
        <taxon>Viridibacterium</taxon>
    </lineage>
</organism>
<dbReference type="EC" id="2.4.1.182" evidence="3 11"/>
<evidence type="ECO:0000256" key="1">
    <source>
        <dbReference type="ARBA" id="ARBA00002056"/>
    </source>
</evidence>
<keyword evidence="6 11" id="KW-0441">Lipid A biosynthesis</keyword>
<dbReference type="PANTHER" id="PTHR30372:SF4">
    <property type="entry name" value="LIPID-A-DISACCHARIDE SYNTHASE, MITOCHONDRIAL-RELATED"/>
    <property type="match status" value="1"/>
</dbReference>
<comment type="catalytic activity">
    <reaction evidence="10 11">
        <text>a lipid X + a UDP-2-N,3-O-bis[(3R)-3-hydroxyacyl]-alpha-D-glucosamine = a lipid A disaccharide + UDP + H(+)</text>
        <dbReference type="Rhea" id="RHEA:67828"/>
        <dbReference type="ChEBI" id="CHEBI:15378"/>
        <dbReference type="ChEBI" id="CHEBI:58223"/>
        <dbReference type="ChEBI" id="CHEBI:137748"/>
        <dbReference type="ChEBI" id="CHEBI:176338"/>
        <dbReference type="ChEBI" id="CHEBI:176343"/>
        <dbReference type="EC" id="2.4.1.182"/>
    </reaction>
</comment>
<keyword evidence="9 11" id="KW-0443">Lipid metabolism</keyword>
<comment type="pathway">
    <text evidence="11">Bacterial outer membrane biogenesis; LPS lipid A biosynthesis.</text>
</comment>
<dbReference type="PANTHER" id="PTHR30372">
    <property type="entry name" value="LIPID-A-DISACCHARIDE SYNTHASE"/>
    <property type="match status" value="1"/>
</dbReference>
<evidence type="ECO:0000256" key="5">
    <source>
        <dbReference type="ARBA" id="ARBA00022516"/>
    </source>
</evidence>
<evidence type="ECO:0000256" key="11">
    <source>
        <dbReference type="HAMAP-Rule" id="MF_00392"/>
    </source>
</evidence>
<proteinExistence type="inferred from homology"/>
<comment type="caution">
    <text evidence="12">The sequence shown here is derived from an EMBL/GenBank/DDBJ whole genome shotgun (WGS) entry which is preliminary data.</text>
</comment>
<dbReference type="HAMAP" id="MF_00392">
    <property type="entry name" value="LpxB"/>
    <property type="match status" value="1"/>
</dbReference>
<dbReference type="RefSeq" id="WP_345531199.1">
    <property type="nucleotide sequence ID" value="NZ_BAABLD010000002.1"/>
</dbReference>
<reference evidence="13" key="1">
    <citation type="journal article" date="2019" name="Int. J. Syst. Evol. Microbiol.">
        <title>The Global Catalogue of Microorganisms (GCM) 10K type strain sequencing project: providing services to taxonomists for standard genome sequencing and annotation.</title>
        <authorList>
            <consortium name="The Broad Institute Genomics Platform"/>
            <consortium name="The Broad Institute Genome Sequencing Center for Infectious Disease"/>
            <person name="Wu L."/>
            <person name="Ma J."/>
        </authorList>
    </citation>
    <scope>NUCLEOTIDE SEQUENCE [LARGE SCALE GENOMIC DNA]</scope>
    <source>
        <strain evidence="13">JCM 18715</strain>
    </source>
</reference>
<evidence type="ECO:0000313" key="13">
    <source>
        <dbReference type="Proteomes" id="UP001500547"/>
    </source>
</evidence>
<evidence type="ECO:0000256" key="7">
    <source>
        <dbReference type="ARBA" id="ARBA00022676"/>
    </source>
</evidence>
<evidence type="ECO:0000256" key="2">
    <source>
        <dbReference type="ARBA" id="ARBA00007868"/>
    </source>
</evidence>
<dbReference type="Gene3D" id="3.40.50.2000">
    <property type="entry name" value="Glycogen Phosphorylase B"/>
    <property type="match status" value="1"/>
</dbReference>
<keyword evidence="7 11" id="KW-0328">Glycosyltransferase</keyword>
<dbReference type="Pfam" id="PF02684">
    <property type="entry name" value="LpxB"/>
    <property type="match status" value="1"/>
</dbReference>
<evidence type="ECO:0000256" key="6">
    <source>
        <dbReference type="ARBA" id="ARBA00022556"/>
    </source>
</evidence>
<dbReference type="EMBL" id="BAABLD010000002">
    <property type="protein sequence ID" value="GAA5158989.1"/>
    <property type="molecule type" value="Genomic_DNA"/>
</dbReference>
<keyword evidence="8 11" id="KW-0808">Transferase</keyword>
<dbReference type="InterPro" id="IPR003835">
    <property type="entry name" value="Glyco_trans_19"/>
</dbReference>
<dbReference type="Proteomes" id="UP001500547">
    <property type="component" value="Unassembled WGS sequence"/>
</dbReference>
<protein>
    <recommendedName>
        <fullName evidence="4 11">Lipid-A-disaccharide synthase</fullName>
        <ecNumber evidence="3 11">2.4.1.182</ecNumber>
    </recommendedName>
</protein>
<evidence type="ECO:0000256" key="4">
    <source>
        <dbReference type="ARBA" id="ARBA00020902"/>
    </source>
</evidence>
<evidence type="ECO:0000256" key="10">
    <source>
        <dbReference type="ARBA" id="ARBA00048975"/>
    </source>
</evidence>
<dbReference type="NCBIfam" id="TIGR00215">
    <property type="entry name" value="lpxB"/>
    <property type="match status" value="1"/>
</dbReference>
<sequence length="379" mass="42455">MRIAMVAGEASGDLLASHLMRALRVHLPDVQFFGIGGPRMEAEGFDSWWSAERLAVNGIVDVLFRYRELLGIRNGLVKRLRAEPPDLFIGIDAPDFNLGLEEKLRKSGIPTAHYVSPTIWAWRGKRVFKIKRAADCVLCLFPFEPVLFEKHGVRAHFVGHPLADEFPLKPDREAARELLGIPKAPKVVALLPGSRNGEVSRLADDFVATARILHERHPELRFVVPLVTRATRHLFEEAIRRADAQELPIRILFGHSREAMTAADAVLVASGTATLEAALLKRPMVIAYRLASLSYHIIKRLAYLPYVGLPNILGREFLVPEFIQDAVNPAAMADAIEKWLNDRTACEALAERFDAIHHELRQDNAARAAEALLPLLRRR</sequence>
<evidence type="ECO:0000256" key="3">
    <source>
        <dbReference type="ARBA" id="ARBA00012687"/>
    </source>
</evidence>
<dbReference type="SUPFAM" id="SSF53756">
    <property type="entry name" value="UDP-Glycosyltransferase/glycogen phosphorylase"/>
    <property type="match status" value="1"/>
</dbReference>
<gene>
    <name evidence="11 12" type="primary">lpxB</name>
    <name evidence="12" type="ORF">GCM10025770_04500</name>
</gene>
<keyword evidence="5 11" id="KW-0444">Lipid biosynthesis</keyword>
<evidence type="ECO:0000256" key="8">
    <source>
        <dbReference type="ARBA" id="ARBA00022679"/>
    </source>
</evidence>
<comment type="similarity">
    <text evidence="2 11">Belongs to the LpxB family.</text>
</comment>
<name>A0ABP9QAB6_9RHOO</name>
<keyword evidence="13" id="KW-1185">Reference proteome</keyword>